<dbReference type="PANTHER" id="PTHR43861">
    <property type="entry name" value="TRANS-ACONITATE 2-METHYLTRANSFERASE-RELATED"/>
    <property type="match status" value="1"/>
</dbReference>
<dbReference type="CDD" id="cd02440">
    <property type="entry name" value="AdoMet_MTases"/>
    <property type="match status" value="1"/>
</dbReference>
<dbReference type="InterPro" id="IPR029063">
    <property type="entry name" value="SAM-dependent_MTases_sf"/>
</dbReference>
<dbReference type="Gene3D" id="3.40.50.150">
    <property type="entry name" value="Vaccinia Virus protein VP39"/>
    <property type="match status" value="1"/>
</dbReference>
<dbReference type="RefSeq" id="WP_419151090.1">
    <property type="nucleotide sequence ID" value="NZ_JAUSTR010000001.1"/>
</dbReference>
<protein>
    <submittedName>
        <fullName evidence="4">Ubiquinone/menaquinone biosynthesis C-methylase UbiE</fullName>
    </submittedName>
</protein>
<evidence type="ECO:0000256" key="2">
    <source>
        <dbReference type="ARBA" id="ARBA00022679"/>
    </source>
</evidence>
<sequence>MMYHHFAYIYDYLMKDVPYDKWVQFLHQSSITYGNGGKRVLDLACGTGEISYRLAQLGYHVTGVDLSEDMLAIAQEKMEAYGQNHALFVKQDMRSLHGFQPFDYIFICVDAINYLLTKEDVLATFQHVFEHLNDGGLLIFDVHSVYKVENLLKGNTFADNDDEISYIWNCFEGSYQHSVVHELTFFVRNGENYKRYDEDHEQRTFSVQEYKQMLVECRLSVLKVLTAFEHTPMDQAERIFFIARKEGK</sequence>
<dbReference type="EMBL" id="JAUSTR010000001">
    <property type="protein sequence ID" value="MDQ0161272.1"/>
    <property type="molecule type" value="Genomic_DNA"/>
</dbReference>
<name>A0ABT9VJX4_9BACI</name>
<evidence type="ECO:0000313" key="5">
    <source>
        <dbReference type="Proteomes" id="UP001225646"/>
    </source>
</evidence>
<dbReference type="Pfam" id="PF13649">
    <property type="entry name" value="Methyltransf_25"/>
    <property type="match status" value="1"/>
</dbReference>
<comment type="caution">
    <text evidence="4">The sequence shown here is derived from an EMBL/GenBank/DDBJ whole genome shotgun (WGS) entry which is preliminary data.</text>
</comment>
<dbReference type="SUPFAM" id="SSF53335">
    <property type="entry name" value="S-adenosyl-L-methionine-dependent methyltransferases"/>
    <property type="match status" value="1"/>
</dbReference>
<accession>A0ABT9VJX4</accession>
<keyword evidence="1" id="KW-0489">Methyltransferase</keyword>
<dbReference type="PANTHER" id="PTHR43861:SF1">
    <property type="entry name" value="TRANS-ACONITATE 2-METHYLTRANSFERASE"/>
    <property type="match status" value="1"/>
</dbReference>
<evidence type="ECO:0000259" key="3">
    <source>
        <dbReference type="Pfam" id="PF13649"/>
    </source>
</evidence>
<gene>
    <name evidence="4" type="ORF">J2S06_000342</name>
</gene>
<feature type="domain" description="Methyltransferase" evidence="3">
    <location>
        <begin position="40"/>
        <end position="136"/>
    </location>
</feature>
<dbReference type="Proteomes" id="UP001225646">
    <property type="component" value="Unassembled WGS sequence"/>
</dbReference>
<organism evidence="4 5">
    <name type="scientific">Aeribacillus alveayuensis</name>
    <dbReference type="NCBI Taxonomy" id="279215"/>
    <lineage>
        <taxon>Bacteria</taxon>
        <taxon>Bacillati</taxon>
        <taxon>Bacillota</taxon>
        <taxon>Bacilli</taxon>
        <taxon>Bacillales</taxon>
        <taxon>Bacillaceae</taxon>
        <taxon>Aeribacillus</taxon>
    </lineage>
</organism>
<keyword evidence="4" id="KW-0830">Ubiquinone</keyword>
<dbReference type="InterPro" id="IPR041698">
    <property type="entry name" value="Methyltransf_25"/>
</dbReference>
<dbReference type="Gene3D" id="2.20.25.110">
    <property type="entry name" value="S-adenosyl-L-methionine-dependent methyltransferases"/>
    <property type="match status" value="1"/>
</dbReference>
<reference evidence="4 5" key="1">
    <citation type="submission" date="2023-07" db="EMBL/GenBank/DDBJ databases">
        <title>Genomic Encyclopedia of Type Strains, Phase IV (KMG-IV): sequencing the most valuable type-strain genomes for metagenomic binning, comparative biology and taxonomic classification.</title>
        <authorList>
            <person name="Goeker M."/>
        </authorList>
    </citation>
    <scope>NUCLEOTIDE SEQUENCE [LARGE SCALE GENOMIC DNA]</scope>
    <source>
        <strain evidence="4 5">DSM 19092</strain>
    </source>
</reference>
<evidence type="ECO:0000313" key="4">
    <source>
        <dbReference type="EMBL" id="MDQ0161272.1"/>
    </source>
</evidence>
<evidence type="ECO:0000256" key="1">
    <source>
        <dbReference type="ARBA" id="ARBA00022603"/>
    </source>
</evidence>
<keyword evidence="5" id="KW-1185">Reference proteome</keyword>
<proteinExistence type="predicted"/>
<keyword evidence="2" id="KW-0808">Transferase</keyword>